<dbReference type="Proteomes" id="UP001647509">
    <property type="component" value="Unassembled WGS sequence"/>
</dbReference>
<organism evidence="1 2">
    <name type="scientific">Pseudotamlana agarivorans</name>
    <dbReference type="NCBI Taxonomy" id="481183"/>
    <lineage>
        <taxon>Bacteria</taxon>
        <taxon>Pseudomonadati</taxon>
        <taxon>Bacteroidota</taxon>
        <taxon>Flavobacteriia</taxon>
        <taxon>Flavobacteriales</taxon>
        <taxon>Flavobacteriaceae</taxon>
        <taxon>Pseudotamlana</taxon>
    </lineage>
</organism>
<comment type="caution">
    <text evidence="1">The sequence shown here is derived from an EMBL/GenBank/DDBJ whole genome shotgun (WGS) entry which is preliminary data.</text>
</comment>
<sequence length="181" mass="20775">MSQYKIFETERLILKPVSEEDAKFILELFNTPKWIAYIGDRNVKTIGDAKNYIREKMLPQLHSLGYSNYILTQKEDSSKIGTCGLYDREGLDGIDIGFAFLPQYEKKGVAYESANKLKHIGFSEIGLTRINAITRKDNMSSQKLLKKLGMIPEGTTNLPNDEVEWLLFKIEKEQFIAQESQ</sequence>
<proteinExistence type="predicted"/>
<name>A0ACC5UB69_9FLAO</name>
<dbReference type="EMBL" id="JAHKPD010000018">
    <property type="protein sequence ID" value="MBU2951573.1"/>
    <property type="molecule type" value="Genomic_DNA"/>
</dbReference>
<evidence type="ECO:0000313" key="1">
    <source>
        <dbReference type="EMBL" id="MBU2951573.1"/>
    </source>
</evidence>
<reference evidence="1" key="1">
    <citation type="submission" date="2021-05" db="EMBL/GenBank/DDBJ databases">
        <title>Draft genomes of bacteria isolated from model marine particles.</title>
        <authorList>
            <person name="Datta M.S."/>
            <person name="Schwartzman J.A."/>
            <person name="Enke T.N."/>
            <person name="Saavedra J."/>
            <person name="Cermak N."/>
            <person name="Cordero O.X."/>
        </authorList>
    </citation>
    <scope>NUCLEOTIDE SEQUENCE</scope>
    <source>
        <strain evidence="1">I2M19</strain>
    </source>
</reference>
<accession>A0ACC5UB69</accession>
<keyword evidence="2" id="KW-1185">Reference proteome</keyword>
<protein>
    <submittedName>
        <fullName evidence="1">GNAT family N-acetyltransferase</fullName>
    </submittedName>
</protein>
<evidence type="ECO:0000313" key="2">
    <source>
        <dbReference type="Proteomes" id="UP001647509"/>
    </source>
</evidence>
<gene>
    <name evidence="1" type="ORF">KO493_12775</name>
</gene>